<evidence type="ECO:0000256" key="1">
    <source>
        <dbReference type="ARBA" id="ARBA00004370"/>
    </source>
</evidence>
<dbReference type="GO" id="GO:0016705">
    <property type="term" value="F:oxidoreductase activity, acting on paired donors, with incorporation or reduction of molecular oxygen"/>
    <property type="evidence" value="ECO:0007669"/>
    <property type="project" value="InterPro"/>
</dbReference>
<dbReference type="Gramene" id="KQL10579">
    <property type="protein sequence ID" value="KQL10579"/>
    <property type="gene ID" value="SETIT_007856mg"/>
</dbReference>
<dbReference type="PANTHER" id="PTHR24282:SF151">
    <property type="entry name" value="OS07G0635700 PROTEIN"/>
    <property type="match status" value="1"/>
</dbReference>
<dbReference type="AlphaFoldDB" id="K3Y0Z4"/>
<keyword evidence="6 11" id="KW-1133">Transmembrane helix</keyword>
<dbReference type="eggNOG" id="KOG0157">
    <property type="taxonomic scope" value="Eukaryota"/>
</dbReference>
<reference evidence="13" key="1">
    <citation type="journal article" date="2012" name="Nat. Biotechnol.">
        <title>Reference genome sequence of the model plant Setaria.</title>
        <authorList>
            <person name="Bennetzen J.L."/>
            <person name="Schmutz J."/>
            <person name="Wang H."/>
            <person name="Percifield R."/>
            <person name="Hawkins J."/>
            <person name="Pontaroli A.C."/>
            <person name="Estep M."/>
            <person name="Feng L."/>
            <person name="Vaughn J.N."/>
            <person name="Grimwood J."/>
            <person name="Jenkins J."/>
            <person name="Barry K."/>
            <person name="Lindquist E."/>
            <person name="Hellsten U."/>
            <person name="Deshpande S."/>
            <person name="Wang X."/>
            <person name="Wu X."/>
            <person name="Mitros T."/>
            <person name="Triplett J."/>
            <person name="Yang X."/>
            <person name="Ye C.Y."/>
            <person name="Mauro-Herrera M."/>
            <person name="Wang L."/>
            <person name="Li P."/>
            <person name="Sharma M."/>
            <person name="Sharma R."/>
            <person name="Ronald P.C."/>
            <person name="Panaud O."/>
            <person name="Kellogg E.A."/>
            <person name="Brutnell T.P."/>
            <person name="Doust A.N."/>
            <person name="Tuskan G.A."/>
            <person name="Rokhsar D."/>
            <person name="Devos K.M."/>
        </authorList>
    </citation>
    <scope>NUCLEOTIDE SEQUENCE [LARGE SCALE GENOMIC DNA]</scope>
    <source>
        <strain evidence="13">cv. Yugu1</strain>
    </source>
</reference>
<reference evidence="12" key="2">
    <citation type="submission" date="2018-08" db="UniProtKB">
        <authorList>
            <consortium name="EnsemblPlants"/>
        </authorList>
    </citation>
    <scope>IDENTIFICATION</scope>
    <source>
        <strain evidence="12">Yugu1</strain>
    </source>
</reference>
<keyword evidence="9" id="KW-0503">Monooxygenase</keyword>
<evidence type="ECO:0000256" key="9">
    <source>
        <dbReference type="ARBA" id="ARBA00023033"/>
    </source>
</evidence>
<name>K3Y0Z4_SETIT</name>
<keyword evidence="4 11" id="KW-0812">Transmembrane</keyword>
<evidence type="ECO:0000313" key="12">
    <source>
        <dbReference type="EnsemblPlants" id="KQL10579"/>
    </source>
</evidence>
<dbReference type="EnsemblPlants" id="KQL10579">
    <property type="protein sequence ID" value="KQL10579"/>
    <property type="gene ID" value="SETIT_007856mg"/>
</dbReference>
<evidence type="ECO:0000256" key="7">
    <source>
        <dbReference type="ARBA" id="ARBA00023002"/>
    </source>
</evidence>
<sequence>MARACRTLVPVGSKGASCPASGVVGPLCFVDICLCWACYETHKLVGLYCIYTLKLKDVCRYLFLYWFGSTPNLCAADLGMAKQVLSERTGMFPKYLTHGNLVRLLGTGLVLANGDGWKRHRKVLQPAFNMDKLNHGGDSRGVEIELSSQFVEVAANIISHTAFGTSYKEGKQVFLALKDLQLIAFSTLLSVQIPGLRYVPTANNRRTWKLDKKVRSLLMPIIRNRVASKDTVGFGEDLLGLMLEACAPESWTNECKTFFLAGQETTSQLLTWIMFLLSTHPGWQEKLREEVLRECGRDQPPIHQMLTKLKLVNMFLLETLRLYSPVPLIRRRTTTQVVLGNITVPEDTILTIPIAMMHRDKEVRGEHAGKFNPLRFQGRASASNLEPAQIVSALVGARPPSQTTMCCRATLATRLHRYFCAGGWLCYLLEICIFPLYILFP</sequence>
<organism evidence="12 13">
    <name type="scientific">Setaria italica</name>
    <name type="common">Foxtail millet</name>
    <name type="synonym">Panicum italicum</name>
    <dbReference type="NCBI Taxonomy" id="4555"/>
    <lineage>
        <taxon>Eukaryota</taxon>
        <taxon>Viridiplantae</taxon>
        <taxon>Streptophyta</taxon>
        <taxon>Embryophyta</taxon>
        <taxon>Tracheophyta</taxon>
        <taxon>Spermatophyta</taxon>
        <taxon>Magnoliopsida</taxon>
        <taxon>Liliopsida</taxon>
        <taxon>Poales</taxon>
        <taxon>Poaceae</taxon>
        <taxon>PACMAD clade</taxon>
        <taxon>Panicoideae</taxon>
        <taxon>Panicodae</taxon>
        <taxon>Paniceae</taxon>
        <taxon>Cenchrinae</taxon>
        <taxon>Setaria</taxon>
    </lineage>
</organism>
<feature type="transmembrane region" description="Helical" evidence="11">
    <location>
        <begin position="418"/>
        <end position="440"/>
    </location>
</feature>
<dbReference type="InterPro" id="IPR050665">
    <property type="entry name" value="Cytochrome_P450_Monooxygen"/>
</dbReference>
<dbReference type="EMBL" id="AGNK02002437">
    <property type="status" value="NOT_ANNOTATED_CDS"/>
    <property type="molecule type" value="Genomic_DNA"/>
</dbReference>
<dbReference type="GO" id="GO:0004497">
    <property type="term" value="F:monooxygenase activity"/>
    <property type="evidence" value="ECO:0000318"/>
    <property type="project" value="GO_Central"/>
</dbReference>
<dbReference type="Pfam" id="PF00067">
    <property type="entry name" value="p450"/>
    <property type="match status" value="1"/>
</dbReference>
<accession>K3Y0Z4</accession>
<evidence type="ECO:0000256" key="11">
    <source>
        <dbReference type="SAM" id="Phobius"/>
    </source>
</evidence>
<dbReference type="PRINTS" id="PR00463">
    <property type="entry name" value="EP450I"/>
</dbReference>
<evidence type="ECO:0000256" key="8">
    <source>
        <dbReference type="ARBA" id="ARBA00023004"/>
    </source>
</evidence>
<dbReference type="STRING" id="4555.K3Y0Z4"/>
<evidence type="ECO:0000256" key="4">
    <source>
        <dbReference type="ARBA" id="ARBA00022692"/>
    </source>
</evidence>
<dbReference type="GO" id="GO:0006629">
    <property type="term" value="P:lipid metabolic process"/>
    <property type="evidence" value="ECO:0007669"/>
    <property type="project" value="UniProtKB-ARBA"/>
</dbReference>
<keyword evidence="13" id="KW-1185">Reference proteome</keyword>
<dbReference type="Gene3D" id="1.10.630.10">
    <property type="entry name" value="Cytochrome P450"/>
    <property type="match status" value="1"/>
</dbReference>
<keyword evidence="5" id="KW-0479">Metal-binding</keyword>
<dbReference type="GO" id="GO:0016020">
    <property type="term" value="C:membrane"/>
    <property type="evidence" value="ECO:0007669"/>
    <property type="project" value="UniProtKB-SubCell"/>
</dbReference>
<keyword evidence="7" id="KW-0560">Oxidoreductase</keyword>
<dbReference type="InterPro" id="IPR036396">
    <property type="entry name" value="Cyt_P450_sf"/>
</dbReference>
<keyword evidence="8" id="KW-0408">Iron</keyword>
<protein>
    <recommendedName>
        <fullName evidence="14">Cytochrome P450</fullName>
    </recommendedName>
</protein>
<dbReference type="InParanoid" id="K3Y0Z4"/>
<evidence type="ECO:0000256" key="2">
    <source>
        <dbReference type="ARBA" id="ARBA00010617"/>
    </source>
</evidence>
<proteinExistence type="inferred from homology"/>
<dbReference type="InterPro" id="IPR002401">
    <property type="entry name" value="Cyt_P450_E_grp-I"/>
</dbReference>
<comment type="similarity">
    <text evidence="2">Belongs to the cytochrome P450 family.</text>
</comment>
<dbReference type="Proteomes" id="UP000004995">
    <property type="component" value="Unassembled WGS sequence"/>
</dbReference>
<dbReference type="GO" id="GO:0005506">
    <property type="term" value="F:iron ion binding"/>
    <property type="evidence" value="ECO:0007669"/>
    <property type="project" value="InterPro"/>
</dbReference>
<dbReference type="InterPro" id="IPR001128">
    <property type="entry name" value="Cyt_P450"/>
</dbReference>
<dbReference type="GO" id="GO:0020037">
    <property type="term" value="F:heme binding"/>
    <property type="evidence" value="ECO:0007669"/>
    <property type="project" value="InterPro"/>
</dbReference>
<evidence type="ECO:0000256" key="6">
    <source>
        <dbReference type="ARBA" id="ARBA00022989"/>
    </source>
</evidence>
<dbReference type="HOGENOM" id="CLU_001570_5_0_1"/>
<evidence type="ECO:0000256" key="10">
    <source>
        <dbReference type="ARBA" id="ARBA00023136"/>
    </source>
</evidence>
<evidence type="ECO:0000256" key="5">
    <source>
        <dbReference type="ARBA" id="ARBA00022723"/>
    </source>
</evidence>
<evidence type="ECO:0000256" key="3">
    <source>
        <dbReference type="ARBA" id="ARBA00022617"/>
    </source>
</evidence>
<keyword evidence="10 11" id="KW-0472">Membrane</keyword>
<dbReference type="SUPFAM" id="SSF48264">
    <property type="entry name" value="Cytochrome P450"/>
    <property type="match status" value="1"/>
</dbReference>
<comment type="subcellular location">
    <subcellularLocation>
        <location evidence="1">Membrane</location>
    </subcellularLocation>
</comment>
<evidence type="ECO:0008006" key="14">
    <source>
        <dbReference type="Google" id="ProtNLM"/>
    </source>
</evidence>
<keyword evidence="3" id="KW-0349">Heme</keyword>
<evidence type="ECO:0000313" key="13">
    <source>
        <dbReference type="Proteomes" id="UP000004995"/>
    </source>
</evidence>
<dbReference type="PANTHER" id="PTHR24282">
    <property type="entry name" value="CYTOCHROME P450 FAMILY MEMBER"/>
    <property type="match status" value="1"/>
</dbReference>